<reference evidence="1 2" key="2">
    <citation type="submission" date="2018-11" db="EMBL/GenBank/DDBJ databases">
        <authorList>
            <consortium name="Pathogen Informatics"/>
        </authorList>
    </citation>
    <scope>NUCLEOTIDE SEQUENCE [LARGE SCALE GENOMIC DNA]</scope>
</reference>
<organism evidence="3">
    <name type="scientific">Anisakis simplex</name>
    <name type="common">Herring worm</name>
    <dbReference type="NCBI Taxonomy" id="6269"/>
    <lineage>
        <taxon>Eukaryota</taxon>
        <taxon>Metazoa</taxon>
        <taxon>Ecdysozoa</taxon>
        <taxon>Nematoda</taxon>
        <taxon>Chromadorea</taxon>
        <taxon>Rhabditida</taxon>
        <taxon>Spirurina</taxon>
        <taxon>Ascaridomorpha</taxon>
        <taxon>Ascaridoidea</taxon>
        <taxon>Anisakidae</taxon>
        <taxon>Anisakis</taxon>
        <taxon>Anisakis simplex complex</taxon>
    </lineage>
</organism>
<accession>A0A0M3JEB2</accession>
<evidence type="ECO:0000313" key="1">
    <source>
        <dbReference type="EMBL" id="VDK26008.1"/>
    </source>
</evidence>
<dbReference type="WBParaSite" id="ASIM_0000595601-mRNA-1">
    <property type="protein sequence ID" value="ASIM_0000595601-mRNA-1"/>
    <property type="gene ID" value="ASIM_0000595601"/>
</dbReference>
<keyword evidence="2" id="KW-1185">Reference proteome</keyword>
<dbReference type="AlphaFoldDB" id="A0A0M3JEB2"/>
<sequence length="60" mass="7543">MLMRVIWIHHRQHLAMRLQAKRPRQPDHHLHRLFCYRIMRRRKVEENFTSVKIKQSNCPN</sequence>
<name>A0A0M3JEB2_ANISI</name>
<reference evidence="3" key="1">
    <citation type="submission" date="2017-02" db="UniProtKB">
        <authorList>
            <consortium name="WormBaseParasite"/>
        </authorList>
    </citation>
    <scope>IDENTIFICATION</scope>
</reference>
<protein>
    <submittedName>
        <fullName evidence="1 3">Uncharacterized protein</fullName>
    </submittedName>
</protein>
<dbReference type="EMBL" id="UYRR01011597">
    <property type="protein sequence ID" value="VDK26008.1"/>
    <property type="molecule type" value="Genomic_DNA"/>
</dbReference>
<evidence type="ECO:0000313" key="2">
    <source>
        <dbReference type="Proteomes" id="UP000267096"/>
    </source>
</evidence>
<evidence type="ECO:0000313" key="3">
    <source>
        <dbReference type="WBParaSite" id="ASIM_0000595601-mRNA-1"/>
    </source>
</evidence>
<proteinExistence type="predicted"/>
<dbReference type="Proteomes" id="UP000267096">
    <property type="component" value="Unassembled WGS sequence"/>
</dbReference>
<gene>
    <name evidence="1" type="ORF">ASIM_LOCUS5744</name>
</gene>